<dbReference type="EMBL" id="CALOZG010000005">
    <property type="protein sequence ID" value="CAH4028150.1"/>
    <property type="molecule type" value="Genomic_DNA"/>
</dbReference>
<protein>
    <submittedName>
        <fullName evidence="2">Uncharacterized protein</fullName>
    </submittedName>
</protein>
<evidence type="ECO:0000313" key="3">
    <source>
        <dbReference type="Proteomes" id="UP001152562"/>
    </source>
</evidence>
<accession>A0A9P0TE26</accession>
<proteinExistence type="predicted"/>
<comment type="caution">
    <text evidence="2">The sequence shown here is derived from an EMBL/GenBank/DDBJ whole genome shotgun (WGS) entry which is preliminary data.</text>
</comment>
<sequence length="86" mass="9483">MSPSGVADRGRISDGMRSKQPLTPPHTTEPQEACSPLNYCVKRATQRSSQKSDLYWGLGLKREGWVAWRGRGAFGNSDFGVENLPC</sequence>
<evidence type="ECO:0000313" key="2">
    <source>
        <dbReference type="EMBL" id="CAH4028150.1"/>
    </source>
</evidence>
<feature type="compositionally biased region" description="Basic and acidic residues" evidence="1">
    <location>
        <begin position="8"/>
        <end position="17"/>
    </location>
</feature>
<reference evidence="2" key="1">
    <citation type="submission" date="2022-05" db="EMBL/GenBank/DDBJ databases">
        <authorList>
            <person name="Okamura Y."/>
        </authorList>
    </citation>
    <scope>NUCLEOTIDE SEQUENCE</scope>
</reference>
<name>A0A9P0TE26_PIEBR</name>
<dbReference type="AlphaFoldDB" id="A0A9P0TE26"/>
<gene>
    <name evidence="2" type="ORF">PIBRA_LOCUS5100</name>
</gene>
<keyword evidence="3" id="KW-1185">Reference proteome</keyword>
<dbReference type="Proteomes" id="UP001152562">
    <property type="component" value="Unassembled WGS sequence"/>
</dbReference>
<feature type="region of interest" description="Disordered" evidence="1">
    <location>
        <begin position="1"/>
        <end position="33"/>
    </location>
</feature>
<organism evidence="2 3">
    <name type="scientific">Pieris brassicae</name>
    <name type="common">White butterfly</name>
    <name type="synonym">Large white butterfly</name>
    <dbReference type="NCBI Taxonomy" id="7116"/>
    <lineage>
        <taxon>Eukaryota</taxon>
        <taxon>Metazoa</taxon>
        <taxon>Ecdysozoa</taxon>
        <taxon>Arthropoda</taxon>
        <taxon>Hexapoda</taxon>
        <taxon>Insecta</taxon>
        <taxon>Pterygota</taxon>
        <taxon>Neoptera</taxon>
        <taxon>Endopterygota</taxon>
        <taxon>Lepidoptera</taxon>
        <taxon>Glossata</taxon>
        <taxon>Ditrysia</taxon>
        <taxon>Papilionoidea</taxon>
        <taxon>Pieridae</taxon>
        <taxon>Pierinae</taxon>
        <taxon>Pieris</taxon>
    </lineage>
</organism>
<evidence type="ECO:0000256" key="1">
    <source>
        <dbReference type="SAM" id="MobiDB-lite"/>
    </source>
</evidence>